<dbReference type="AlphaFoldDB" id="A0A8X6R3Q0"/>
<protein>
    <submittedName>
        <fullName evidence="2">Uncharacterized protein</fullName>
    </submittedName>
</protein>
<organism evidence="2 3">
    <name type="scientific">Nephila pilipes</name>
    <name type="common">Giant wood spider</name>
    <name type="synonym">Nephila maculata</name>
    <dbReference type="NCBI Taxonomy" id="299642"/>
    <lineage>
        <taxon>Eukaryota</taxon>
        <taxon>Metazoa</taxon>
        <taxon>Ecdysozoa</taxon>
        <taxon>Arthropoda</taxon>
        <taxon>Chelicerata</taxon>
        <taxon>Arachnida</taxon>
        <taxon>Araneae</taxon>
        <taxon>Araneomorphae</taxon>
        <taxon>Entelegynae</taxon>
        <taxon>Araneoidea</taxon>
        <taxon>Nephilidae</taxon>
        <taxon>Nephila</taxon>
    </lineage>
</organism>
<sequence>MKVLIVLLVIGAMLALGEGKKAEVKCRNPAYCDRPCYLVPAQPCPRCYCPARDCQDIGYCGPPSYIDYCGKCPVCRIYGINNRKKKFTHHLADPELTAISYCPSFFFFLVICLLRAKEEHSDDRGNRKHCKKVRCSSPGYLIALSPYHCTPALFFLQELCWRSVRDKKFNQVNVEILLTVTYPAIWFLLDHAHAATAQQLVVEILDTVVHLAISIIVENAQCAAAIRIFHAHEIIHFCVYVRKKMGSIPMFLGL</sequence>
<evidence type="ECO:0000313" key="3">
    <source>
        <dbReference type="Proteomes" id="UP000887013"/>
    </source>
</evidence>
<proteinExistence type="predicted"/>
<evidence type="ECO:0000313" key="2">
    <source>
        <dbReference type="EMBL" id="GFU45401.1"/>
    </source>
</evidence>
<feature type="chain" id="PRO_5036455282" evidence="1">
    <location>
        <begin position="20"/>
        <end position="254"/>
    </location>
</feature>
<gene>
    <name evidence="2" type="ORF">NPIL_327881</name>
</gene>
<comment type="caution">
    <text evidence="2">The sequence shown here is derived from an EMBL/GenBank/DDBJ whole genome shotgun (WGS) entry which is preliminary data.</text>
</comment>
<dbReference type="EMBL" id="BMAW01132841">
    <property type="protein sequence ID" value="GFU45401.1"/>
    <property type="molecule type" value="Genomic_DNA"/>
</dbReference>
<keyword evidence="1" id="KW-0732">Signal</keyword>
<name>A0A8X6R3Q0_NEPPI</name>
<accession>A0A8X6R3Q0</accession>
<feature type="signal peptide" evidence="1">
    <location>
        <begin position="1"/>
        <end position="19"/>
    </location>
</feature>
<reference evidence="2" key="1">
    <citation type="submission" date="2020-08" db="EMBL/GenBank/DDBJ databases">
        <title>Multicomponent nature underlies the extraordinary mechanical properties of spider dragline silk.</title>
        <authorList>
            <person name="Kono N."/>
            <person name="Nakamura H."/>
            <person name="Mori M."/>
            <person name="Yoshida Y."/>
            <person name="Ohtoshi R."/>
            <person name="Malay A.D."/>
            <person name="Moran D.A.P."/>
            <person name="Tomita M."/>
            <person name="Numata K."/>
            <person name="Arakawa K."/>
        </authorList>
    </citation>
    <scope>NUCLEOTIDE SEQUENCE</scope>
</reference>
<keyword evidence="3" id="KW-1185">Reference proteome</keyword>
<evidence type="ECO:0000256" key="1">
    <source>
        <dbReference type="SAM" id="SignalP"/>
    </source>
</evidence>
<dbReference type="Proteomes" id="UP000887013">
    <property type="component" value="Unassembled WGS sequence"/>
</dbReference>